<dbReference type="SUPFAM" id="SSF56801">
    <property type="entry name" value="Acetyl-CoA synthetase-like"/>
    <property type="match status" value="1"/>
</dbReference>
<comment type="caution">
    <text evidence="5">The sequence shown here is derived from an EMBL/GenBank/DDBJ whole genome shotgun (WGS) entry which is preliminary data.</text>
</comment>
<feature type="domain" description="Thioester reductase (TE)" evidence="4">
    <location>
        <begin position="667"/>
        <end position="884"/>
    </location>
</feature>
<evidence type="ECO:0000259" key="4">
    <source>
        <dbReference type="Pfam" id="PF07993"/>
    </source>
</evidence>
<dbReference type="Gene3D" id="3.40.50.720">
    <property type="entry name" value="NAD(P)-binding Rossmann-like Domain"/>
    <property type="match status" value="1"/>
</dbReference>
<organism evidence="5 6">
    <name type="scientific">Roridomyces roridus</name>
    <dbReference type="NCBI Taxonomy" id="1738132"/>
    <lineage>
        <taxon>Eukaryota</taxon>
        <taxon>Fungi</taxon>
        <taxon>Dikarya</taxon>
        <taxon>Basidiomycota</taxon>
        <taxon>Agaricomycotina</taxon>
        <taxon>Agaricomycetes</taxon>
        <taxon>Agaricomycetidae</taxon>
        <taxon>Agaricales</taxon>
        <taxon>Marasmiineae</taxon>
        <taxon>Mycenaceae</taxon>
        <taxon>Roridomyces</taxon>
    </lineage>
</organism>
<evidence type="ECO:0000256" key="1">
    <source>
        <dbReference type="ARBA" id="ARBA00022450"/>
    </source>
</evidence>
<name>A0AAD7F9Q1_9AGAR</name>
<keyword evidence="1" id="KW-0596">Phosphopantetheine</keyword>
<dbReference type="InterPro" id="IPR042099">
    <property type="entry name" value="ANL_N_sf"/>
</dbReference>
<evidence type="ECO:0000313" key="6">
    <source>
        <dbReference type="Proteomes" id="UP001221142"/>
    </source>
</evidence>
<dbReference type="Pfam" id="PF23562">
    <property type="entry name" value="AMP-binding_C_3"/>
    <property type="match status" value="1"/>
</dbReference>
<dbReference type="PANTHER" id="PTHR43439:SF2">
    <property type="entry name" value="ENZYME, PUTATIVE (JCVI)-RELATED"/>
    <property type="match status" value="1"/>
</dbReference>
<evidence type="ECO:0000259" key="3">
    <source>
        <dbReference type="Pfam" id="PF00501"/>
    </source>
</evidence>
<dbReference type="InterPro" id="IPR036291">
    <property type="entry name" value="NAD(P)-bd_dom_sf"/>
</dbReference>
<dbReference type="Pfam" id="PF00501">
    <property type="entry name" value="AMP-binding"/>
    <property type="match status" value="1"/>
</dbReference>
<dbReference type="SUPFAM" id="SSF51735">
    <property type="entry name" value="NAD(P)-binding Rossmann-fold domains"/>
    <property type="match status" value="1"/>
</dbReference>
<accession>A0AAD7F9Q1</accession>
<dbReference type="EMBL" id="JARKIF010000050">
    <property type="protein sequence ID" value="KAJ7607406.1"/>
    <property type="molecule type" value="Genomic_DNA"/>
</dbReference>
<evidence type="ECO:0008006" key="7">
    <source>
        <dbReference type="Google" id="ProtNLM"/>
    </source>
</evidence>
<dbReference type="AlphaFoldDB" id="A0AAD7F9Q1"/>
<feature type="domain" description="AMP-dependent synthetase/ligase" evidence="3">
    <location>
        <begin position="29"/>
        <end position="333"/>
    </location>
</feature>
<gene>
    <name evidence="5" type="ORF">FB45DRAFT_948237</name>
</gene>
<reference evidence="5" key="1">
    <citation type="submission" date="2023-03" db="EMBL/GenBank/DDBJ databases">
        <title>Massive genome expansion in bonnet fungi (Mycena s.s.) driven by repeated elements and novel gene families across ecological guilds.</title>
        <authorList>
            <consortium name="Lawrence Berkeley National Laboratory"/>
            <person name="Harder C.B."/>
            <person name="Miyauchi S."/>
            <person name="Viragh M."/>
            <person name="Kuo A."/>
            <person name="Thoen E."/>
            <person name="Andreopoulos B."/>
            <person name="Lu D."/>
            <person name="Skrede I."/>
            <person name="Drula E."/>
            <person name="Henrissat B."/>
            <person name="Morin E."/>
            <person name="Kohler A."/>
            <person name="Barry K."/>
            <person name="LaButti K."/>
            <person name="Morin E."/>
            <person name="Salamov A."/>
            <person name="Lipzen A."/>
            <person name="Mereny Z."/>
            <person name="Hegedus B."/>
            <person name="Baldrian P."/>
            <person name="Stursova M."/>
            <person name="Weitz H."/>
            <person name="Taylor A."/>
            <person name="Grigoriev I.V."/>
            <person name="Nagy L.G."/>
            <person name="Martin F."/>
            <person name="Kauserud H."/>
        </authorList>
    </citation>
    <scope>NUCLEOTIDE SEQUENCE</scope>
    <source>
        <strain evidence="5">9284</strain>
    </source>
</reference>
<proteinExistence type="predicted"/>
<dbReference type="Gene3D" id="3.40.50.12780">
    <property type="entry name" value="N-terminal domain of ligase-like"/>
    <property type="match status" value="1"/>
</dbReference>
<dbReference type="PANTHER" id="PTHR43439">
    <property type="entry name" value="PHENYLACETATE-COENZYME A LIGASE"/>
    <property type="match status" value="1"/>
</dbReference>
<evidence type="ECO:0000256" key="2">
    <source>
        <dbReference type="ARBA" id="ARBA00022553"/>
    </source>
</evidence>
<dbReference type="InterPro" id="IPR000873">
    <property type="entry name" value="AMP-dep_synth/lig_dom"/>
</dbReference>
<dbReference type="Proteomes" id="UP001221142">
    <property type="component" value="Unassembled WGS sequence"/>
</dbReference>
<dbReference type="Pfam" id="PF07993">
    <property type="entry name" value="NAD_binding_4"/>
    <property type="match status" value="1"/>
</dbReference>
<dbReference type="InterPro" id="IPR051414">
    <property type="entry name" value="Adenylate-forming_Reductase"/>
</dbReference>
<evidence type="ECO:0000313" key="5">
    <source>
        <dbReference type="EMBL" id="KAJ7607406.1"/>
    </source>
</evidence>
<keyword evidence="2" id="KW-0597">Phosphoprotein</keyword>
<sequence>MNLPTPQGLSSSTFRQPPLDGTLLIPEIFDHHAEHSPNHPLFCYADSTGTVETITWSRATRAIHKAGQVCLEQVGDVEAGNRPVIAILAAADQITYFTTIAGILRAGFQAFPISPRNSDVGVAHLLKSTKCSHVFLSEQKINILPMPTFDDLYAPSESTSSLPPMQKLGLEEPAVILHSSGSTAFPKTITFTFRILMESGLIPYYGQMDLCGHILSAHAVPMFHLMGVILLPWTAFTGLQISVLPPTTPPTVPTPDRVFDGAITTKSSLLFCVPVFLESWARQPHRLSDLQKFRTVIFGGGPLQPAAGNILVEHGVHIAHIYGLTETSNLTMFLPAASPKEGWDYFYISPHVDAVFEPVEDIPGVYHLIVKKTAIHTPAMLDREVDGVPALGTNDLFVRNPTNPKLWKVYGRHDDQIMHSNGEKTNPGPLEAILLKDTRIKHAVMFGRGHFHAGVLMFPAEPFDPADQDKVVEFRRSIWPTIEQANRYAPTHSRMFKEMILVADPSRPVELTAKGTLRRKVVVDMYEEEIRALYEVVDKSSQAHLTAPETLDFASIIEFVRRVVGEVMLKKPGDEEDLFQHGCDSLQATWIRNSLLHAFRHSKRVDMKFVPGNFIYAYPTVRLLADLFTRLAFGFKTRRFMVRKYTQAFPTHQPTGDTPNTEVVLITVYALNRPSKVHERQRASFVTNGLDGQLLESTKLELLEANLTLPELGLCSNKYKELQESVTTIVHNGNIFCFNGRFQYSLPSMEPLVAGTRQLVDFALSSPHAAPPRFVFVSTAGIFRNLDRTKVALEETVSDPQIAVGQGYTESKWVAEQLLAEVAQKTTFFPVIVRPGQLSGAANGAWNSTDWFPVLLRSSQLLGHLPDISGHVTWFPIDHSAKAIVNMRTSDSRYLHIVHPHPAPMSSVMAPLSDALALPLVPYAEWFESLEAAASEESEASKNPGVRLLDFFRSLLPQMPLSSDRDVLSPELSTAVATKVVPEMMDVKPLGVDDARAWVAHLRRVEYLE</sequence>
<keyword evidence="6" id="KW-1185">Reference proteome</keyword>
<protein>
    <recommendedName>
        <fullName evidence="7">Acetyl-CoA synthetase-like protein</fullName>
    </recommendedName>
</protein>
<dbReference type="InterPro" id="IPR013120">
    <property type="entry name" value="FAR_NAD-bd"/>
</dbReference>